<reference evidence="4 5" key="1">
    <citation type="submission" date="2017-01" db="EMBL/GenBank/DDBJ databases">
        <title>Genome Sequencing of a Marine Spirillum, Oceanospirillum multiglobuliferum ATCC 33336, from Japan.</title>
        <authorList>
            <person name="Carney J.G."/>
            <person name="Trachtenberg A.M."/>
            <person name="Rheaume B.A."/>
            <person name="Linnane J.D."/>
            <person name="Pitts N.L."/>
            <person name="Mykles D.L."/>
            <person name="Maclea K.S."/>
        </authorList>
    </citation>
    <scope>NUCLEOTIDE SEQUENCE [LARGE SCALE GENOMIC DNA]</scope>
    <source>
        <strain evidence="4 5">ATCC 33336</strain>
    </source>
</reference>
<dbReference type="OrthoDB" id="9809275at2"/>
<dbReference type="Pfam" id="PF01636">
    <property type="entry name" value="APH"/>
    <property type="match status" value="1"/>
</dbReference>
<keyword evidence="5" id="KW-1185">Reference proteome</keyword>
<protein>
    <recommendedName>
        <fullName evidence="3">Aminoglycoside phosphotransferase domain-containing protein</fullName>
    </recommendedName>
</protein>
<evidence type="ECO:0000256" key="2">
    <source>
        <dbReference type="ARBA" id="ARBA00022840"/>
    </source>
</evidence>
<dbReference type="GO" id="GO:0005524">
    <property type="term" value="F:ATP binding"/>
    <property type="evidence" value="ECO:0007669"/>
    <property type="project" value="UniProtKB-KW"/>
</dbReference>
<keyword evidence="2" id="KW-0067">ATP-binding</keyword>
<dbReference type="PANTHER" id="PTHR33540">
    <property type="entry name" value="TRNA THREONYLCARBAMOYLADENOSINE BIOSYNTHESIS PROTEIN TSAE"/>
    <property type="match status" value="1"/>
</dbReference>
<dbReference type="InterPro" id="IPR011009">
    <property type="entry name" value="Kinase-like_dom_sf"/>
</dbReference>
<dbReference type="InterPro" id="IPR002575">
    <property type="entry name" value="Aminoglycoside_PTrfase"/>
</dbReference>
<organism evidence="4 5">
    <name type="scientific">Oceanospirillum multiglobuliferum</name>
    <dbReference type="NCBI Taxonomy" id="64969"/>
    <lineage>
        <taxon>Bacteria</taxon>
        <taxon>Pseudomonadati</taxon>
        <taxon>Pseudomonadota</taxon>
        <taxon>Gammaproteobacteria</taxon>
        <taxon>Oceanospirillales</taxon>
        <taxon>Oceanospirillaceae</taxon>
        <taxon>Oceanospirillum</taxon>
    </lineage>
</organism>
<keyword evidence="1" id="KW-0547">Nucleotide-binding</keyword>
<dbReference type="Gene3D" id="3.30.200.20">
    <property type="entry name" value="Phosphorylase Kinase, domain 1"/>
    <property type="match status" value="1"/>
</dbReference>
<evidence type="ECO:0000313" key="5">
    <source>
        <dbReference type="Proteomes" id="UP000191418"/>
    </source>
</evidence>
<dbReference type="EMBL" id="MTSM01000009">
    <property type="protein sequence ID" value="OPX55475.1"/>
    <property type="molecule type" value="Genomic_DNA"/>
</dbReference>
<dbReference type="STRING" id="64969.SAMN02745127_01714"/>
<dbReference type="SUPFAM" id="SSF56112">
    <property type="entry name" value="Protein kinase-like (PK-like)"/>
    <property type="match status" value="1"/>
</dbReference>
<sequence length="351" mass="40461">MTARYQQMCQWLKQQTESDELQLEMVAGDASFRRYYRLHRDNGTEIIMDAPPSHEDCQPFVTLAEQWFKQGIPVPQVLAQDLEQGFLRLEDFGDQQFLPILEQGFEQANNLYPMALSALIQLQTIPATALPAYDEALLMREMALFKDWFCQDWLGLTLDTSEQQLLADSFAFLCQAALSQPKATVHRDYHSRNLMLTPDKKLGVIDFQDAVYGPITYDLVSLLRDCYIQWPTAALTHWRDSFWDALQQSKHHQQQVLPAGYNQKQFTRDFDLMGAQRHLKAIGIFARLWLRDGKSGYLKDIPRTLIHLVQGCSPYPELRAFVDWLNQRIAPALAEQALFPELETKTEGTNA</sequence>
<evidence type="ECO:0000256" key="1">
    <source>
        <dbReference type="ARBA" id="ARBA00022741"/>
    </source>
</evidence>
<dbReference type="Gene3D" id="3.90.1200.10">
    <property type="match status" value="1"/>
</dbReference>
<gene>
    <name evidence="4" type="ORF">BTE48_08795</name>
</gene>
<evidence type="ECO:0000313" key="4">
    <source>
        <dbReference type="EMBL" id="OPX55475.1"/>
    </source>
</evidence>
<feature type="domain" description="Aminoglycoside phosphotransferase" evidence="3">
    <location>
        <begin position="26"/>
        <end position="247"/>
    </location>
</feature>
<proteinExistence type="predicted"/>
<comment type="caution">
    <text evidence="4">The sequence shown here is derived from an EMBL/GenBank/DDBJ whole genome shotgun (WGS) entry which is preliminary data.</text>
</comment>
<dbReference type="PANTHER" id="PTHR33540:SF1">
    <property type="entry name" value="N-ACETYLMURAMATE_N-ACETYLGLUCOSAMINE KINASE"/>
    <property type="match status" value="1"/>
</dbReference>
<evidence type="ECO:0000259" key="3">
    <source>
        <dbReference type="Pfam" id="PF01636"/>
    </source>
</evidence>
<name>A0A1T4Q1H2_9GAMM</name>
<dbReference type="AlphaFoldDB" id="A0A1T4Q1H2"/>
<dbReference type="Proteomes" id="UP000191418">
    <property type="component" value="Unassembled WGS sequence"/>
</dbReference>
<accession>A0A1T4Q1H2</accession>
<dbReference type="RefSeq" id="WP_078745315.1">
    <property type="nucleotide sequence ID" value="NZ_FUXG01000010.1"/>
</dbReference>